<name>A0ABR2SU54_9ROSI</name>
<comment type="caution">
    <text evidence="1">The sequence shown here is derived from an EMBL/GenBank/DDBJ whole genome shotgun (WGS) entry which is preliminary data.</text>
</comment>
<dbReference type="EMBL" id="JBBPBN010000011">
    <property type="protein sequence ID" value="KAK9028783.1"/>
    <property type="molecule type" value="Genomic_DNA"/>
</dbReference>
<reference evidence="1 2" key="1">
    <citation type="journal article" date="2024" name="G3 (Bethesda)">
        <title>Genome assembly of Hibiscus sabdariffa L. provides insights into metabolisms of medicinal natural products.</title>
        <authorList>
            <person name="Kim T."/>
        </authorList>
    </citation>
    <scope>NUCLEOTIDE SEQUENCE [LARGE SCALE GENOMIC DNA]</scope>
    <source>
        <strain evidence="1">TK-2024</strain>
        <tissue evidence="1">Old leaves</tissue>
    </source>
</reference>
<proteinExistence type="predicted"/>
<sequence length="104" mass="11977">MEIPLFFVNKGFKNSASVTQVYDFDSQLWFVKSFRQTIHADMVGRCEWDQLCCGGLVDIAWLEDVDSSELAFNAPLLSLYYASSFTGQVPYFSRYDMSSRLARF</sequence>
<evidence type="ECO:0000313" key="2">
    <source>
        <dbReference type="Proteomes" id="UP001396334"/>
    </source>
</evidence>
<accession>A0ABR2SU54</accession>
<protein>
    <submittedName>
        <fullName evidence="1">Uncharacterized protein</fullName>
    </submittedName>
</protein>
<dbReference type="Proteomes" id="UP001396334">
    <property type="component" value="Unassembled WGS sequence"/>
</dbReference>
<organism evidence="1 2">
    <name type="scientific">Hibiscus sabdariffa</name>
    <name type="common">roselle</name>
    <dbReference type="NCBI Taxonomy" id="183260"/>
    <lineage>
        <taxon>Eukaryota</taxon>
        <taxon>Viridiplantae</taxon>
        <taxon>Streptophyta</taxon>
        <taxon>Embryophyta</taxon>
        <taxon>Tracheophyta</taxon>
        <taxon>Spermatophyta</taxon>
        <taxon>Magnoliopsida</taxon>
        <taxon>eudicotyledons</taxon>
        <taxon>Gunneridae</taxon>
        <taxon>Pentapetalae</taxon>
        <taxon>rosids</taxon>
        <taxon>malvids</taxon>
        <taxon>Malvales</taxon>
        <taxon>Malvaceae</taxon>
        <taxon>Malvoideae</taxon>
        <taxon>Hibiscus</taxon>
    </lineage>
</organism>
<gene>
    <name evidence="1" type="ORF">V6N11_025930</name>
</gene>
<keyword evidence="2" id="KW-1185">Reference proteome</keyword>
<evidence type="ECO:0000313" key="1">
    <source>
        <dbReference type="EMBL" id="KAK9028783.1"/>
    </source>
</evidence>